<name>A0A1M5V1L3_9FIRM</name>
<evidence type="ECO:0000313" key="4">
    <source>
        <dbReference type="Proteomes" id="UP000183967"/>
    </source>
</evidence>
<dbReference type="InterPro" id="IPR010982">
    <property type="entry name" value="Lambda_DNA-bd_dom_sf"/>
</dbReference>
<organism evidence="3 4">
    <name type="scientific">Caloranaerobacter azorensis DSM 13643</name>
    <dbReference type="NCBI Taxonomy" id="1121264"/>
    <lineage>
        <taxon>Bacteria</taxon>
        <taxon>Bacillati</taxon>
        <taxon>Bacillota</taxon>
        <taxon>Tissierellia</taxon>
        <taxon>Tissierellales</taxon>
        <taxon>Thermohalobacteraceae</taxon>
        <taxon>Caloranaerobacter</taxon>
    </lineage>
</organism>
<proteinExistence type="predicted"/>
<dbReference type="CDD" id="cd00093">
    <property type="entry name" value="HTH_XRE"/>
    <property type="match status" value="1"/>
</dbReference>
<dbReference type="Gene3D" id="1.10.260.40">
    <property type="entry name" value="lambda repressor-like DNA-binding domains"/>
    <property type="match status" value="1"/>
</dbReference>
<dbReference type="EMBL" id="FQXO01000046">
    <property type="protein sequence ID" value="SHH69034.1"/>
    <property type="molecule type" value="Genomic_DNA"/>
</dbReference>
<dbReference type="InterPro" id="IPR001387">
    <property type="entry name" value="Cro/C1-type_HTH"/>
</dbReference>
<dbReference type="SMART" id="SM00530">
    <property type="entry name" value="HTH_XRE"/>
    <property type="match status" value="1"/>
</dbReference>
<keyword evidence="1 3" id="KW-0238">DNA-binding</keyword>
<dbReference type="Proteomes" id="UP000183967">
    <property type="component" value="Unassembled WGS sequence"/>
</dbReference>
<gene>
    <name evidence="3" type="ORF">SAMN02745135_01692</name>
</gene>
<dbReference type="SUPFAM" id="SSF47413">
    <property type="entry name" value="lambda repressor-like DNA-binding domains"/>
    <property type="match status" value="1"/>
</dbReference>
<dbReference type="Pfam" id="PF12844">
    <property type="entry name" value="HTH_19"/>
    <property type="match status" value="1"/>
</dbReference>
<reference evidence="4" key="1">
    <citation type="submission" date="2016-11" db="EMBL/GenBank/DDBJ databases">
        <authorList>
            <person name="Varghese N."/>
            <person name="Submissions S."/>
        </authorList>
    </citation>
    <scope>NUCLEOTIDE SEQUENCE [LARGE SCALE GENOMIC DNA]</scope>
    <source>
        <strain evidence="4">DSM 13643</strain>
    </source>
</reference>
<dbReference type="OrthoDB" id="1766270at2"/>
<evidence type="ECO:0000313" key="3">
    <source>
        <dbReference type="EMBL" id="SHH69034.1"/>
    </source>
</evidence>
<dbReference type="GO" id="GO:0003677">
    <property type="term" value="F:DNA binding"/>
    <property type="evidence" value="ECO:0007669"/>
    <property type="project" value="UniProtKB-KW"/>
</dbReference>
<protein>
    <submittedName>
        <fullName evidence="3">DNA-binding transcriptional regulator, XRE-family HTH domain</fullName>
    </submittedName>
</protein>
<sequence>MEFLGDRIRYLREIAEKKQKDMANEFSVSENTWSQYENNKRTPDLETLKKIAEFFNVSIDYLVCIVDERYNPREREFQEIAHIYSLLNKEQKKDLANEIKSKYKVIGR</sequence>
<feature type="domain" description="HTH cro/C1-type" evidence="2">
    <location>
        <begin position="8"/>
        <end position="62"/>
    </location>
</feature>
<accession>A0A1M5V1L3</accession>
<evidence type="ECO:0000256" key="1">
    <source>
        <dbReference type="ARBA" id="ARBA00023125"/>
    </source>
</evidence>
<dbReference type="RefSeq" id="WP_073196941.1">
    <property type="nucleotide sequence ID" value="NZ_FQXO01000046.1"/>
</dbReference>
<keyword evidence="4" id="KW-1185">Reference proteome</keyword>
<dbReference type="PANTHER" id="PTHR46558">
    <property type="entry name" value="TRACRIPTIONAL REGULATORY PROTEIN-RELATED-RELATED"/>
    <property type="match status" value="1"/>
</dbReference>
<dbReference type="PANTHER" id="PTHR46558:SF11">
    <property type="entry name" value="HTH-TYPE TRANSCRIPTIONAL REGULATOR XRE"/>
    <property type="match status" value="1"/>
</dbReference>
<dbReference type="PROSITE" id="PS50943">
    <property type="entry name" value="HTH_CROC1"/>
    <property type="match status" value="1"/>
</dbReference>
<evidence type="ECO:0000259" key="2">
    <source>
        <dbReference type="PROSITE" id="PS50943"/>
    </source>
</evidence>
<dbReference type="AlphaFoldDB" id="A0A1M5V1L3"/>